<evidence type="ECO:0000256" key="2">
    <source>
        <dbReference type="PIRSR" id="PIRSR613078-2"/>
    </source>
</evidence>
<dbReference type="PANTHER" id="PTHR48100:SF1">
    <property type="entry name" value="HISTIDINE PHOSPHATASE FAMILY PROTEIN-RELATED"/>
    <property type="match status" value="1"/>
</dbReference>
<dbReference type="SUPFAM" id="SSF53254">
    <property type="entry name" value="Phosphoglycerate mutase-like"/>
    <property type="match status" value="1"/>
</dbReference>
<dbReference type="PANTHER" id="PTHR48100">
    <property type="entry name" value="BROAD-SPECIFICITY PHOSPHATASE YOR283W-RELATED"/>
    <property type="match status" value="1"/>
</dbReference>
<dbReference type="RefSeq" id="WP_148976819.1">
    <property type="nucleotide sequence ID" value="NZ_VTER01000015.1"/>
</dbReference>
<dbReference type="InterPro" id="IPR050275">
    <property type="entry name" value="PGM_Phosphatase"/>
</dbReference>
<dbReference type="Pfam" id="PF00300">
    <property type="entry name" value="His_Phos_1"/>
    <property type="match status" value="1"/>
</dbReference>
<gene>
    <name evidence="3" type="ORF">FZD51_22675</name>
</gene>
<dbReference type="EMBL" id="VTER01000015">
    <property type="protein sequence ID" value="TYS42924.1"/>
    <property type="molecule type" value="Genomic_DNA"/>
</dbReference>
<comment type="caution">
    <text evidence="3">The sequence shown here is derived from an EMBL/GenBank/DDBJ whole genome shotgun (WGS) entry which is preliminary data.</text>
</comment>
<feature type="binding site" evidence="2">
    <location>
        <position position="58"/>
    </location>
    <ligand>
        <name>substrate</name>
    </ligand>
</feature>
<reference evidence="3 4" key="1">
    <citation type="submission" date="2019-08" db="EMBL/GenBank/DDBJ databases">
        <title>Bacillus genomes from the desert of Cuatro Cienegas, Coahuila.</title>
        <authorList>
            <person name="Olmedo-Alvarez G."/>
        </authorList>
    </citation>
    <scope>NUCLEOTIDE SEQUENCE [LARGE SCALE GENOMIC DNA]</scope>
    <source>
        <strain evidence="3 4">CH446_14T</strain>
    </source>
</reference>
<evidence type="ECO:0000256" key="1">
    <source>
        <dbReference type="PIRSR" id="PIRSR613078-1"/>
    </source>
</evidence>
<feature type="binding site" evidence="2">
    <location>
        <begin position="8"/>
        <end position="15"/>
    </location>
    <ligand>
        <name>substrate</name>
    </ligand>
</feature>
<dbReference type="InterPro" id="IPR013078">
    <property type="entry name" value="His_Pase_superF_clade-1"/>
</dbReference>
<dbReference type="Proteomes" id="UP000322139">
    <property type="component" value="Unassembled WGS sequence"/>
</dbReference>
<sequence length="205" mass="23215">MLDLYFVRHGETEWNKAGRMQGRLDSNLTEKGLKEAERLGEHLQEMQFDEIISSPSSRTIQTAEKLAGSSTAAIRTDERLMEIHLGQWQGKTGDEIKMLFPEQYGYYWNEPEKFENPEGETFLDVKTRLAGFLQELIEDRSSGKILIVTHAVVIKTAVMLANKVTVNEIWEPPFIHGTSLTHMKYRDGVLELVLAGDLSHIGVPG</sequence>
<dbReference type="SMART" id="SM00855">
    <property type="entry name" value="PGAM"/>
    <property type="match status" value="1"/>
</dbReference>
<dbReference type="GO" id="GO:0016791">
    <property type="term" value="F:phosphatase activity"/>
    <property type="evidence" value="ECO:0007669"/>
    <property type="project" value="TreeGrafter"/>
</dbReference>
<proteinExistence type="predicted"/>
<evidence type="ECO:0000313" key="3">
    <source>
        <dbReference type="EMBL" id="TYS42924.1"/>
    </source>
</evidence>
<dbReference type="Gene3D" id="3.40.50.1240">
    <property type="entry name" value="Phosphoglycerate mutase-like"/>
    <property type="match status" value="1"/>
</dbReference>
<feature type="active site" description="Proton donor/acceptor" evidence="1">
    <location>
        <position position="82"/>
    </location>
</feature>
<dbReference type="InterPro" id="IPR029033">
    <property type="entry name" value="His_PPase_superfam"/>
</dbReference>
<organism evidence="3 4">
    <name type="scientific">Bacillus infantis</name>
    <dbReference type="NCBI Taxonomy" id="324767"/>
    <lineage>
        <taxon>Bacteria</taxon>
        <taxon>Bacillati</taxon>
        <taxon>Bacillota</taxon>
        <taxon>Bacilli</taxon>
        <taxon>Bacillales</taxon>
        <taxon>Bacillaceae</taxon>
        <taxon>Bacillus</taxon>
    </lineage>
</organism>
<feature type="active site" description="Tele-phosphohistidine intermediate" evidence="1">
    <location>
        <position position="9"/>
    </location>
</feature>
<evidence type="ECO:0000313" key="4">
    <source>
        <dbReference type="Proteomes" id="UP000322139"/>
    </source>
</evidence>
<protein>
    <submittedName>
        <fullName evidence="3">Histidine phosphatase family protein</fullName>
    </submittedName>
</protein>
<dbReference type="AlphaFoldDB" id="A0A5D4QYP9"/>
<dbReference type="GO" id="GO:0005737">
    <property type="term" value="C:cytoplasm"/>
    <property type="evidence" value="ECO:0007669"/>
    <property type="project" value="TreeGrafter"/>
</dbReference>
<dbReference type="CDD" id="cd07067">
    <property type="entry name" value="HP_PGM_like"/>
    <property type="match status" value="1"/>
</dbReference>
<name>A0A5D4QYP9_9BACI</name>
<accession>A0A5D4QYP9</accession>